<protein>
    <submittedName>
        <fullName evidence="1">Uncharacterized protein</fullName>
    </submittedName>
</protein>
<dbReference type="EMBL" id="BK016265">
    <property type="protein sequence ID" value="DAG05863.1"/>
    <property type="molecule type" value="Genomic_DNA"/>
</dbReference>
<proteinExistence type="predicted"/>
<sequence>MTSIVICGLFHEKCKLYGKVFTNSTTDLLINHV</sequence>
<reference evidence="1" key="1">
    <citation type="journal article" date="2021" name="Proc. Natl. Acad. Sci. U.S.A.">
        <title>A Catalog of Tens of Thousands of Viruses from Human Metagenomes Reveals Hidden Associations with Chronic Diseases.</title>
        <authorList>
            <person name="Tisza M.J."/>
            <person name="Buck C.B."/>
        </authorList>
    </citation>
    <scope>NUCLEOTIDE SEQUENCE</scope>
    <source>
        <strain evidence="1">CtkfK18</strain>
    </source>
</reference>
<accession>A0A8S5VGZ8</accession>
<evidence type="ECO:0000313" key="1">
    <source>
        <dbReference type="EMBL" id="DAG05863.1"/>
    </source>
</evidence>
<organism evidence="1">
    <name type="scientific">Myoviridae sp. ctkfK18</name>
    <dbReference type="NCBI Taxonomy" id="2825165"/>
    <lineage>
        <taxon>Viruses</taxon>
        <taxon>Duplodnaviria</taxon>
        <taxon>Heunggongvirae</taxon>
        <taxon>Uroviricota</taxon>
        <taxon>Caudoviricetes</taxon>
    </lineage>
</organism>
<name>A0A8S5VGZ8_9CAUD</name>